<name>A0ABY2Q1P6_9HYPH</name>
<keyword evidence="3" id="KW-1003">Cell membrane</keyword>
<sequence>MKTTRRALDALYDGAAVLAAICLVLLLVVIVLQMAARWTGIPFPGSSDYAGYLMAAASFLAFAQALNRGAHIRVSLLFNALDARKRYWAELWSLTIATAASVYLAWYAVKMVYWSRKLHDLSQGQDATPLWIAQMPMAIGAVILAICFVDNLVTLLVSGRDNIRTENLEQSHAE</sequence>
<evidence type="ECO:0000256" key="6">
    <source>
        <dbReference type="ARBA" id="ARBA00022989"/>
    </source>
</evidence>
<feature type="transmembrane region" description="Helical" evidence="9">
    <location>
        <begin position="49"/>
        <end position="66"/>
    </location>
</feature>
<reference evidence="11 12" key="1">
    <citation type="submission" date="2019-04" db="EMBL/GenBank/DDBJ databases">
        <title>Mesorhizobium composti sp. nov., isolated from compost.</title>
        <authorList>
            <person name="Lin S.-Y."/>
            <person name="Hameed A."/>
            <person name="Hsieh Y.-T."/>
            <person name="Young C.-C."/>
        </authorList>
    </citation>
    <scope>NUCLEOTIDE SEQUENCE [LARGE SCALE GENOMIC DNA]</scope>
    <source>
        <strain evidence="11 12">CC-YTH430</strain>
    </source>
</reference>
<comment type="subcellular location">
    <subcellularLocation>
        <location evidence="1 9">Cell inner membrane</location>
        <topology evidence="1 9">Multi-pass membrane protein</topology>
    </subcellularLocation>
</comment>
<keyword evidence="12" id="KW-1185">Reference proteome</keyword>
<dbReference type="Pfam" id="PF04290">
    <property type="entry name" value="DctQ"/>
    <property type="match status" value="1"/>
</dbReference>
<feature type="domain" description="Tripartite ATP-independent periplasmic transporters DctQ component" evidence="10">
    <location>
        <begin position="27"/>
        <end position="156"/>
    </location>
</feature>
<evidence type="ECO:0000256" key="4">
    <source>
        <dbReference type="ARBA" id="ARBA00022519"/>
    </source>
</evidence>
<dbReference type="EMBL" id="SSNY01000015">
    <property type="protein sequence ID" value="THF54810.1"/>
    <property type="molecule type" value="Genomic_DNA"/>
</dbReference>
<evidence type="ECO:0000256" key="2">
    <source>
        <dbReference type="ARBA" id="ARBA00022448"/>
    </source>
</evidence>
<evidence type="ECO:0000256" key="5">
    <source>
        <dbReference type="ARBA" id="ARBA00022692"/>
    </source>
</evidence>
<proteinExistence type="inferred from homology"/>
<evidence type="ECO:0000259" key="10">
    <source>
        <dbReference type="Pfam" id="PF04290"/>
    </source>
</evidence>
<protein>
    <recommendedName>
        <fullName evidence="9">TRAP transporter small permease protein</fullName>
    </recommendedName>
</protein>
<evidence type="ECO:0000256" key="9">
    <source>
        <dbReference type="RuleBase" id="RU369079"/>
    </source>
</evidence>
<dbReference type="Proteomes" id="UP000306441">
    <property type="component" value="Unassembled WGS sequence"/>
</dbReference>
<evidence type="ECO:0000256" key="3">
    <source>
        <dbReference type="ARBA" id="ARBA00022475"/>
    </source>
</evidence>
<feature type="transmembrane region" description="Helical" evidence="9">
    <location>
        <begin position="12"/>
        <end position="37"/>
    </location>
</feature>
<keyword evidence="7 9" id="KW-0472">Membrane</keyword>
<dbReference type="InterPro" id="IPR007387">
    <property type="entry name" value="TRAP_DctQ"/>
</dbReference>
<gene>
    <name evidence="11" type="ORF">E6C48_20265</name>
</gene>
<evidence type="ECO:0000256" key="7">
    <source>
        <dbReference type="ARBA" id="ARBA00023136"/>
    </source>
</evidence>
<evidence type="ECO:0000313" key="11">
    <source>
        <dbReference type="EMBL" id="THF54810.1"/>
    </source>
</evidence>
<comment type="caution">
    <text evidence="11">The sequence shown here is derived from an EMBL/GenBank/DDBJ whole genome shotgun (WGS) entry which is preliminary data.</text>
</comment>
<keyword evidence="5 9" id="KW-0812">Transmembrane</keyword>
<feature type="transmembrane region" description="Helical" evidence="9">
    <location>
        <begin position="129"/>
        <end position="157"/>
    </location>
</feature>
<dbReference type="PANTHER" id="PTHR35011">
    <property type="entry name" value="2,3-DIKETO-L-GULONATE TRAP TRANSPORTER SMALL PERMEASE PROTEIN YIAM"/>
    <property type="match status" value="1"/>
</dbReference>
<dbReference type="RefSeq" id="WP_136360004.1">
    <property type="nucleotide sequence ID" value="NZ_SSNY01000015.1"/>
</dbReference>
<keyword evidence="2 9" id="KW-0813">Transport</keyword>
<feature type="transmembrane region" description="Helical" evidence="9">
    <location>
        <begin position="87"/>
        <end position="109"/>
    </location>
</feature>
<evidence type="ECO:0000256" key="1">
    <source>
        <dbReference type="ARBA" id="ARBA00004429"/>
    </source>
</evidence>
<evidence type="ECO:0000313" key="12">
    <source>
        <dbReference type="Proteomes" id="UP000306441"/>
    </source>
</evidence>
<keyword evidence="6 9" id="KW-1133">Transmembrane helix</keyword>
<organism evidence="11 12">
    <name type="scientific">Ollibium composti</name>
    <dbReference type="NCBI Taxonomy" id="2675109"/>
    <lineage>
        <taxon>Bacteria</taxon>
        <taxon>Pseudomonadati</taxon>
        <taxon>Pseudomonadota</taxon>
        <taxon>Alphaproteobacteria</taxon>
        <taxon>Hyphomicrobiales</taxon>
        <taxon>Phyllobacteriaceae</taxon>
        <taxon>Ollibium</taxon>
    </lineage>
</organism>
<accession>A0ABY2Q1P6</accession>
<dbReference type="InterPro" id="IPR055348">
    <property type="entry name" value="DctQ"/>
</dbReference>
<comment type="similarity">
    <text evidence="8 9">Belongs to the TRAP transporter small permease family.</text>
</comment>
<comment type="function">
    <text evidence="9">Part of the tripartite ATP-independent periplasmic (TRAP) transport system.</text>
</comment>
<comment type="subunit">
    <text evidence="9">The complex comprises the extracytoplasmic solute receptor protein and the two transmembrane proteins.</text>
</comment>
<keyword evidence="4 9" id="KW-0997">Cell inner membrane</keyword>
<evidence type="ECO:0000256" key="8">
    <source>
        <dbReference type="ARBA" id="ARBA00038436"/>
    </source>
</evidence>